<comment type="caution">
    <text evidence="1">The sequence shown here is derived from an EMBL/GenBank/DDBJ whole genome shotgun (WGS) entry which is preliminary data.</text>
</comment>
<protein>
    <recommendedName>
        <fullName evidence="3">HTH psq-type domain-containing protein</fullName>
    </recommendedName>
</protein>
<evidence type="ECO:0000313" key="2">
    <source>
        <dbReference type="Proteomes" id="UP000186922"/>
    </source>
</evidence>
<evidence type="ECO:0000313" key="1">
    <source>
        <dbReference type="EMBL" id="GAV00930.1"/>
    </source>
</evidence>
<name>A0A1D1VH33_RAMVA</name>
<dbReference type="EMBL" id="BDGG01000006">
    <property type="protein sequence ID" value="GAV00930.1"/>
    <property type="molecule type" value="Genomic_DNA"/>
</dbReference>
<dbReference type="Proteomes" id="UP000186922">
    <property type="component" value="Unassembled WGS sequence"/>
</dbReference>
<sequence length="55" mass="6515">MEPNHCKVRKRNQHDYSDAEKRRIADDYELEKSVSGVSIRKYALRVNIPKSTLIR</sequence>
<reference evidence="1 2" key="1">
    <citation type="journal article" date="2016" name="Nat. Commun.">
        <title>Extremotolerant tardigrade genome and improved radiotolerance of human cultured cells by tardigrade-unique protein.</title>
        <authorList>
            <person name="Hashimoto T."/>
            <person name="Horikawa D.D."/>
            <person name="Saito Y."/>
            <person name="Kuwahara H."/>
            <person name="Kozuka-Hata H."/>
            <person name="Shin-I T."/>
            <person name="Minakuchi Y."/>
            <person name="Ohishi K."/>
            <person name="Motoyama A."/>
            <person name="Aizu T."/>
            <person name="Enomoto A."/>
            <person name="Kondo K."/>
            <person name="Tanaka S."/>
            <person name="Hara Y."/>
            <person name="Koshikawa S."/>
            <person name="Sagara H."/>
            <person name="Miura T."/>
            <person name="Yokobori S."/>
            <person name="Miyagawa K."/>
            <person name="Suzuki Y."/>
            <person name="Kubo T."/>
            <person name="Oyama M."/>
            <person name="Kohara Y."/>
            <person name="Fujiyama A."/>
            <person name="Arakawa K."/>
            <person name="Katayama T."/>
            <person name="Toyoda A."/>
            <person name="Kunieda T."/>
        </authorList>
    </citation>
    <scope>NUCLEOTIDE SEQUENCE [LARGE SCALE GENOMIC DNA]</scope>
    <source>
        <strain evidence="1 2">YOKOZUNA-1</strain>
    </source>
</reference>
<dbReference type="AlphaFoldDB" id="A0A1D1VH33"/>
<proteinExistence type="predicted"/>
<organism evidence="1 2">
    <name type="scientific">Ramazzottius varieornatus</name>
    <name type="common">Water bear</name>
    <name type="synonym">Tardigrade</name>
    <dbReference type="NCBI Taxonomy" id="947166"/>
    <lineage>
        <taxon>Eukaryota</taxon>
        <taxon>Metazoa</taxon>
        <taxon>Ecdysozoa</taxon>
        <taxon>Tardigrada</taxon>
        <taxon>Eutardigrada</taxon>
        <taxon>Parachela</taxon>
        <taxon>Hypsibioidea</taxon>
        <taxon>Ramazzottiidae</taxon>
        <taxon>Ramazzottius</taxon>
    </lineage>
</organism>
<keyword evidence="2" id="KW-1185">Reference proteome</keyword>
<evidence type="ECO:0008006" key="3">
    <source>
        <dbReference type="Google" id="ProtNLM"/>
    </source>
</evidence>
<gene>
    <name evidence="1" type="primary">RvY_11712-1</name>
    <name evidence="1" type="synonym">RvY_11712.1</name>
    <name evidence="1" type="ORF">RvY_11712</name>
</gene>
<accession>A0A1D1VH33</accession>